<feature type="transmembrane region" description="Helical" evidence="1">
    <location>
        <begin position="20"/>
        <end position="37"/>
    </location>
</feature>
<name>A0A3D9L7E5_MARFU</name>
<proteinExistence type="predicted"/>
<keyword evidence="1" id="KW-0812">Transmembrane</keyword>
<keyword evidence="1" id="KW-1133">Transmembrane helix</keyword>
<evidence type="ECO:0000313" key="3">
    <source>
        <dbReference type="EMBL" id="REE00417.1"/>
    </source>
</evidence>
<feature type="domain" description="VTT" evidence="2">
    <location>
        <begin position="96"/>
        <end position="190"/>
    </location>
</feature>
<dbReference type="InterPro" id="IPR051311">
    <property type="entry name" value="DedA_domain"/>
</dbReference>
<accession>A0A3D9L7E5</accession>
<evidence type="ECO:0000313" key="4">
    <source>
        <dbReference type="Proteomes" id="UP000256779"/>
    </source>
</evidence>
<feature type="transmembrane region" description="Helical" evidence="1">
    <location>
        <begin position="57"/>
        <end position="79"/>
    </location>
</feature>
<comment type="caution">
    <text evidence="3">The sequence shown here is derived from an EMBL/GenBank/DDBJ whole genome shotgun (WGS) entry which is preliminary data.</text>
</comment>
<sequence length="197" mass="22884">MQPDEQREAIERTRFFLRNFLKGVIWLAVIVGGYFYLKANYNFTMQGLLGPLYDQPALIFSIFFASETIFGIIPPELFMIWALRNELLSQYILNVIGLAVISYMSGIIGYYIGSHFSTTQLYRTLQKNYLGKFEKHFNRFGGFLVIVAALTPLPFSGICMLMGTVKYPYRRFLLFSLTRFLRFIVYAAIIWEANILQ</sequence>
<dbReference type="GO" id="GO:0005886">
    <property type="term" value="C:plasma membrane"/>
    <property type="evidence" value="ECO:0007669"/>
    <property type="project" value="TreeGrafter"/>
</dbReference>
<dbReference type="Proteomes" id="UP000256779">
    <property type="component" value="Unassembled WGS sequence"/>
</dbReference>
<evidence type="ECO:0000259" key="2">
    <source>
        <dbReference type="Pfam" id="PF09335"/>
    </source>
</evidence>
<feature type="transmembrane region" description="Helical" evidence="1">
    <location>
        <begin position="91"/>
        <end position="112"/>
    </location>
</feature>
<dbReference type="RefSeq" id="WP_115867424.1">
    <property type="nucleotide sequence ID" value="NZ_QREG01000005.1"/>
</dbReference>
<organism evidence="3 4">
    <name type="scientific">Marinoscillum furvescens DSM 4134</name>
    <dbReference type="NCBI Taxonomy" id="1122208"/>
    <lineage>
        <taxon>Bacteria</taxon>
        <taxon>Pseudomonadati</taxon>
        <taxon>Bacteroidota</taxon>
        <taxon>Cytophagia</taxon>
        <taxon>Cytophagales</taxon>
        <taxon>Reichenbachiellaceae</taxon>
        <taxon>Marinoscillum</taxon>
    </lineage>
</organism>
<keyword evidence="4" id="KW-1185">Reference proteome</keyword>
<feature type="transmembrane region" description="Helical" evidence="1">
    <location>
        <begin position="172"/>
        <end position="191"/>
    </location>
</feature>
<protein>
    <submittedName>
        <fullName evidence="3">SNARE associated Golgi protein</fullName>
    </submittedName>
</protein>
<gene>
    <name evidence="3" type="ORF">C7460_10538</name>
</gene>
<dbReference type="PANTHER" id="PTHR42709:SF11">
    <property type="entry name" value="DEDA FAMILY PROTEIN"/>
    <property type="match status" value="1"/>
</dbReference>
<dbReference type="OrthoDB" id="1118259at2"/>
<dbReference type="Pfam" id="PF09335">
    <property type="entry name" value="VTT_dom"/>
    <property type="match status" value="1"/>
</dbReference>
<dbReference type="PANTHER" id="PTHR42709">
    <property type="entry name" value="ALKALINE PHOSPHATASE LIKE PROTEIN"/>
    <property type="match status" value="1"/>
</dbReference>
<dbReference type="EMBL" id="QREG01000005">
    <property type="protein sequence ID" value="REE00417.1"/>
    <property type="molecule type" value="Genomic_DNA"/>
</dbReference>
<dbReference type="InterPro" id="IPR032816">
    <property type="entry name" value="VTT_dom"/>
</dbReference>
<keyword evidence="1" id="KW-0472">Membrane</keyword>
<dbReference type="AlphaFoldDB" id="A0A3D9L7E5"/>
<reference evidence="3 4" key="1">
    <citation type="submission" date="2018-07" db="EMBL/GenBank/DDBJ databases">
        <title>Genomic Encyclopedia of Type Strains, Phase IV (KMG-IV): sequencing the most valuable type-strain genomes for metagenomic binning, comparative biology and taxonomic classification.</title>
        <authorList>
            <person name="Goeker M."/>
        </authorList>
    </citation>
    <scope>NUCLEOTIDE SEQUENCE [LARGE SCALE GENOMIC DNA]</scope>
    <source>
        <strain evidence="3 4">DSM 4134</strain>
    </source>
</reference>
<evidence type="ECO:0000256" key="1">
    <source>
        <dbReference type="SAM" id="Phobius"/>
    </source>
</evidence>
<feature type="transmembrane region" description="Helical" evidence="1">
    <location>
        <begin position="140"/>
        <end position="165"/>
    </location>
</feature>